<keyword evidence="4" id="KW-1185">Reference proteome</keyword>
<name>A0ABR4IKL9_9EURO</name>
<evidence type="ECO:0000256" key="2">
    <source>
        <dbReference type="SAM" id="MobiDB-lite"/>
    </source>
</evidence>
<dbReference type="Gene3D" id="1.25.40.20">
    <property type="entry name" value="Ankyrin repeat-containing domain"/>
    <property type="match status" value="1"/>
</dbReference>
<keyword evidence="1" id="KW-0040">ANK repeat</keyword>
<sequence>MLRLLIRQGADIEAQTPDGLTFLHNAVYDTSDQLPPPVLVLQYLVSKGTNIHAETHKGQDRLMLTTDRLRYQMLGDTQKYLQSLRNSPTTRNADVGTSLPGDSASNSDANEEGKRDCARKTRICVSKSSVHKDESRANTTPDSPDGSSDDEFTDCHEYPSEMGDGQQ</sequence>
<gene>
    <name evidence="3" type="ORF">BJY01DRAFT_255428</name>
</gene>
<reference evidence="3 4" key="1">
    <citation type="submission" date="2024-07" db="EMBL/GenBank/DDBJ databases">
        <title>Section-level genome sequencing and comparative genomics of Aspergillus sections Usti and Cavernicolus.</title>
        <authorList>
            <consortium name="Lawrence Berkeley National Laboratory"/>
            <person name="Nybo J.L."/>
            <person name="Vesth T.C."/>
            <person name="Theobald S."/>
            <person name="Frisvad J.C."/>
            <person name="Larsen T.O."/>
            <person name="Kjaerboelling I."/>
            <person name="Rothschild-Mancinelli K."/>
            <person name="Lyhne E.K."/>
            <person name="Kogle M.E."/>
            <person name="Barry K."/>
            <person name="Clum A."/>
            <person name="Na H."/>
            <person name="Ledsgaard L."/>
            <person name="Lin J."/>
            <person name="Lipzen A."/>
            <person name="Kuo A."/>
            <person name="Riley R."/>
            <person name="Mondo S."/>
            <person name="Labutti K."/>
            <person name="Haridas S."/>
            <person name="Pangalinan J."/>
            <person name="Salamov A.A."/>
            <person name="Simmons B.A."/>
            <person name="Magnuson J.K."/>
            <person name="Chen J."/>
            <person name="Drula E."/>
            <person name="Henrissat B."/>
            <person name="Wiebenga A."/>
            <person name="Lubbers R.J."/>
            <person name="Gomes A.C."/>
            <person name="Makela M.R."/>
            <person name="Stajich J."/>
            <person name="Grigoriev I.V."/>
            <person name="Mortensen U.H."/>
            <person name="De Vries R.P."/>
            <person name="Baker S.E."/>
            <person name="Andersen M.R."/>
        </authorList>
    </citation>
    <scope>NUCLEOTIDE SEQUENCE [LARGE SCALE GENOMIC DNA]</scope>
    <source>
        <strain evidence="3 4">CBS 123904</strain>
    </source>
</reference>
<dbReference type="InterPro" id="IPR002110">
    <property type="entry name" value="Ankyrin_rpt"/>
</dbReference>
<feature type="repeat" description="ANK" evidence="1">
    <location>
        <begin position="18"/>
        <end position="56"/>
    </location>
</feature>
<evidence type="ECO:0000313" key="4">
    <source>
        <dbReference type="Proteomes" id="UP001610446"/>
    </source>
</evidence>
<dbReference type="EMBL" id="JBFXLU010000371">
    <property type="protein sequence ID" value="KAL2828303.1"/>
    <property type="molecule type" value="Genomic_DNA"/>
</dbReference>
<proteinExistence type="predicted"/>
<evidence type="ECO:0000313" key="3">
    <source>
        <dbReference type="EMBL" id="KAL2828303.1"/>
    </source>
</evidence>
<feature type="region of interest" description="Disordered" evidence="2">
    <location>
        <begin position="82"/>
        <end position="167"/>
    </location>
</feature>
<protein>
    <recommendedName>
        <fullName evidence="5">Ankyrin repeat-containing domain protein</fullName>
    </recommendedName>
</protein>
<feature type="compositionally biased region" description="Polar residues" evidence="2">
    <location>
        <begin position="82"/>
        <end position="92"/>
    </location>
</feature>
<dbReference type="Proteomes" id="UP001610446">
    <property type="component" value="Unassembled WGS sequence"/>
</dbReference>
<dbReference type="SUPFAM" id="SSF48403">
    <property type="entry name" value="Ankyrin repeat"/>
    <property type="match status" value="1"/>
</dbReference>
<dbReference type="PROSITE" id="PS50088">
    <property type="entry name" value="ANK_REPEAT"/>
    <property type="match status" value="1"/>
</dbReference>
<dbReference type="InterPro" id="IPR036770">
    <property type="entry name" value="Ankyrin_rpt-contain_sf"/>
</dbReference>
<accession>A0ABR4IKL9</accession>
<evidence type="ECO:0008006" key="5">
    <source>
        <dbReference type="Google" id="ProtNLM"/>
    </source>
</evidence>
<organism evidence="3 4">
    <name type="scientific">Aspergillus pseudoustus</name>
    <dbReference type="NCBI Taxonomy" id="1810923"/>
    <lineage>
        <taxon>Eukaryota</taxon>
        <taxon>Fungi</taxon>
        <taxon>Dikarya</taxon>
        <taxon>Ascomycota</taxon>
        <taxon>Pezizomycotina</taxon>
        <taxon>Eurotiomycetes</taxon>
        <taxon>Eurotiomycetidae</taxon>
        <taxon>Eurotiales</taxon>
        <taxon>Aspergillaceae</taxon>
        <taxon>Aspergillus</taxon>
        <taxon>Aspergillus subgen. Nidulantes</taxon>
    </lineage>
</organism>
<comment type="caution">
    <text evidence="3">The sequence shown here is derived from an EMBL/GenBank/DDBJ whole genome shotgun (WGS) entry which is preliminary data.</text>
</comment>
<evidence type="ECO:0000256" key="1">
    <source>
        <dbReference type="PROSITE-ProRule" id="PRU00023"/>
    </source>
</evidence>